<dbReference type="Gene3D" id="1.10.287.470">
    <property type="entry name" value="Helix hairpin bin"/>
    <property type="match status" value="2"/>
</dbReference>
<comment type="caution">
    <text evidence="5">The sequence shown here is derived from an EMBL/GenBank/DDBJ whole genome shotgun (WGS) entry which is preliminary data.</text>
</comment>
<evidence type="ECO:0000256" key="2">
    <source>
        <dbReference type="ARBA" id="ARBA00023054"/>
    </source>
</evidence>
<dbReference type="SUPFAM" id="SSF111369">
    <property type="entry name" value="HlyD-like secretion proteins"/>
    <property type="match status" value="2"/>
</dbReference>
<evidence type="ECO:0000313" key="5">
    <source>
        <dbReference type="EMBL" id="MCY1077980.1"/>
    </source>
</evidence>
<evidence type="ECO:0000256" key="3">
    <source>
        <dbReference type="SAM" id="Phobius"/>
    </source>
</evidence>
<sequence length="349" mass="38164">MGTVAALPRKVAVTRKVREQPRRLIPLGLVAIALLAWTGYRAWAARQPYTWAGTVEARDIAVGSRVGGRVKEVLVREGERVEPGQPLMILEEGDLPAQRLQAEGQLLQAQAALDKLRGPGLTRGTGSLAEQVARARAELTAAQVGLDKAELDARRARTLFQQQVNTRAELDTAEASLRQARAERDARRFRLQELEQGTDADVRAQQGLVDTARGRLEAINVAQGELTIRAPVASRVESLDLRPGDLLAPNATAATLVEDDQVYVRIFIPETHLGRLQPGSELPVHVDSFPERTFTGVVENIATQGEYTPRNLQTPDERASQVFATRIGLRQNGQHPLRAGMAAYVTVPK</sequence>
<evidence type="ECO:0000256" key="1">
    <source>
        <dbReference type="ARBA" id="ARBA00004196"/>
    </source>
</evidence>
<keyword evidence="3" id="KW-0472">Membrane</keyword>
<dbReference type="Gene3D" id="2.40.50.100">
    <property type="match status" value="1"/>
</dbReference>
<dbReference type="Pfam" id="PF25954">
    <property type="entry name" value="Beta-barrel_RND_2"/>
    <property type="match status" value="1"/>
</dbReference>
<evidence type="ECO:0000259" key="4">
    <source>
        <dbReference type="Pfam" id="PF25954"/>
    </source>
</evidence>
<proteinExistence type="predicted"/>
<dbReference type="InterPro" id="IPR050465">
    <property type="entry name" value="UPF0194_transport"/>
</dbReference>
<keyword evidence="3" id="KW-0812">Transmembrane</keyword>
<dbReference type="InterPro" id="IPR058792">
    <property type="entry name" value="Beta-barrel_RND_2"/>
</dbReference>
<dbReference type="RefSeq" id="WP_267536780.1">
    <property type="nucleotide sequence ID" value="NZ_JAPNKA010000001.1"/>
</dbReference>
<keyword evidence="2" id="KW-0175">Coiled coil</keyword>
<gene>
    <name evidence="5" type="ORF">OV287_26255</name>
</gene>
<organism evidence="5 6">
    <name type="scientific">Archangium lansingense</name>
    <dbReference type="NCBI Taxonomy" id="2995310"/>
    <lineage>
        <taxon>Bacteria</taxon>
        <taxon>Pseudomonadati</taxon>
        <taxon>Myxococcota</taxon>
        <taxon>Myxococcia</taxon>
        <taxon>Myxococcales</taxon>
        <taxon>Cystobacterineae</taxon>
        <taxon>Archangiaceae</taxon>
        <taxon>Archangium</taxon>
    </lineage>
</organism>
<feature type="transmembrane region" description="Helical" evidence="3">
    <location>
        <begin position="24"/>
        <end position="43"/>
    </location>
</feature>
<reference evidence="5 6" key="1">
    <citation type="submission" date="2022-11" db="EMBL/GenBank/DDBJ databases">
        <title>Minimal conservation of predation-associated metabolite biosynthetic gene clusters underscores biosynthetic potential of Myxococcota including descriptions for ten novel species: Archangium lansinium sp. nov., Myxococcus landrumus sp. nov., Nannocystis bai.</title>
        <authorList>
            <person name="Ahearne A."/>
            <person name="Stevens C."/>
            <person name="Phillips K."/>
        </authorList>
    </citation>
    <scope>NUCLEOTIDE SEQUENCE [LARGE SCALE GENOMIC DNA]</scope>
    <source>
        <strain evidence="5 6">MIWBW</strain>
    </source>
</reference>
<keyword evidence="3" id="KW-1133">Transmembrane helix</keyword>
<protein>
    <submittedName>
        <fullName evidence="5">HlyD family efflux transporter periplasmic adaptor subunit</fullName>
    </submittedName>
</protein>
<dbReference type="PANTHER" id="PTHR32347:SF23">
    <property type="entry name" value="BLL5650 PROTEIN"/>
    <property type="match status" value="1"/>
</dbReference>
<accession>A0ABT4A8N9</accession>
<name>A0ABT4A8N9_9BACT</name>
<feature type="domain" description="CusB-like beta-barrel" evidence="4">
    <location>
        <begin position="262"/>
        <end position="346"/>
    </location>
</feature>
<evidence type="ECO:0000313" key="6">
    <source>
        <dbReference type="Proteomes" id="UP001207654"/>
    </source>
</evidence>
<comment type="subcellular location">
    <subcellularLocation>
        <location evidence="1">Cell envelope</location>
    </subcellularLocation>
</comment>
<dbReference type="Proteomes" id="UP001207654">
    <property type="component" value="Unassembled WGS sequence"/>
</dbReference>
<dbReference type="PANTHER" id="PTHR32347">
    <property type="entry name" value="EFFLUX SYSTEM COMPONENT YKNX-RELATED"/>
    <property type="match status" value="1"/>
</dbReference>
<dbReference type="EMBL" id="JAPNKA010000001">
    <property type="protein sequence ID" value="MCY1077980.1"/>
    <property type="molecule type" value="Genomic_DNA"/>
</dbReference>
<dbReference type="Gene3D" id="2.40.30.170">
    <property type="match status" value="1"/>
</dbReference>
<keyword evidence="6" id="KW-1185">Reference proteome</keyword>